<feature type="chain" id="PRO_5018985706" description="5'-Nucleotidase C-terminal domain-containing protein" evidence="1">
    <location>
        <begin position="25"/>
        <end position="259"/>
    </location>
</feature>
<dbReference type="OrthoDB" id="4762412at2"/>
<dbReference type="GO" id="GO:0009166">
    <property type="term" value="P:nucleotide catabolic process"/>
    <property type="evidence" value="ECO:0007669"/>
    <property type="project" value="InterPro"/>
</dbReference>
<accession>A0A425Y5J9</accession>
<dbReference type="PRINTS" id="PR01607">
    <property type="entry name" value="APYRASEFAMLY"/>
</dbReference>
<feature type="domain" description="5'-Nucleotidase C-terminal" evidence="2">
    <location>
        <begin position="80"/>
        <end position="217"/>
    </location>
</feature>
<proteinExistence type="predicted"/>
<protein>
    <recommendedName>
        <fullName evidence="2">5'-Nucleotidase C-terminal domain-containing protein</fullName>
    </recommendedName>
</protein>
<evidence type="ECO:0000313" key="3">
    <source>
        <dbReference type="EMBL" id="RRG23776.1"/>
    </source>
</evidence>
<dbReference type="AlphaFoldDB" id="A0A425Y5J9"/>
<dbReference type="InterPro" id="IPR008334">
    <property type="entry name" value="5'-Nucleotdase_C"/>
</dbReference>
<dbReference type="InterPro" id="IPR006179">
    <property type="entry name" value="5_nucleotidase/apyrase"/>
</dbReference>
<dbReference type="Pfam" id="PF02872">
    <property type="entry name" value="5_nucleotid_C"/>
    <property type="match status" value="1"/>
</dbReference>
<keyword evidence="4" id="KW-1185">Reference proteome</keyword>
<gene>
    <name evidence="3" type="ORF">DWB61_05185</name>
</gene>
<dbReference type="Proteomes" id="UP000285794">
    <property type="component" value="Unassembled WGS sequence"/>
</dbReference>
<reference evidence="3 4" key="1">
    <citation type="submission" date="2018-07" db="EMBL/GenBank/DDBJ databases">
        <title>Draft genome sequence of Ancylomarina sp. M1P.</title>
        <authorList>
            <person name="Yadav S."/>
            <person name="Villanueva L."/>
            <person name="Damste J.S.S."/>
        </authorList>
    </citation>
    <scope>NUCLEOTIDE SEQUENCE [LARGE SCALE GENOMIC DNA]</scope>
    <source>
        <strain evidence="3 4">M1P</strain>
    </source>
</reference>
<dbReference type="PANTHER" id="PTHR11575">
    <property type="entry name" value="5'-NUCLEOTIDASE-RELATED"/>
    <property type="match status" value="1"/>
</dbReference>
<dbReference type="GO" id="GO:0016787">
    <property type="term" value="F:hydrolase activity"/>
    <property type="evidence" value="ECO:0007669"/>
    <property type="project" value="InterPro"/>
</dbReference>
<dbReference type="PROSITE" id="PS51257">
    <property type="entry name" value="PROKAR_LIPOPROTEIN"/>
    <property type="match status" value="1"/>
</dbReference>
<dbReference type="PANTHER" id="PTHR11575:SF24">
    <property type="entry name" value="5'-NUCLEOTIDASE"/>
    <property type="match status" value="1"/>
</dbReference>
<feature type="signal peptide" evidence="1">
    <location>
        <begin position="1"/>
        <end position="24"/>
    </location>
</feature>
<organism evidence="3 4">
    <name type="scientific">Ancylomarina euxinus</name>
    <dbReference type="NCBI Taxonomy" id="2283627"/>
    <lineage>
        <taxon>Bacteria</taxon>
        <taxon>Pseudomonadati</taxon>
        <taxon>Bacteroidota</taxon>
        <taxon>Bacteroidia</taxon>
        <taxon>Marinilabiliales</taxon>
        <taxon>Marinifilaceae</taxon>
        <taxon>Ancylomarina</taxon>
    </lineage>
</organism>
<evidence type="ECO:0000259" key="2">
    <source>
        <dbReference type="Pfam" id="PF02872"/>
    </source>
</evidence>
<dbReference type="RefSeq" id="WP_125029821.1">
    <property type="nucleotide sequence ID" value="NZ_JAPXVP010000003.1"/>
</dbReference>
<dbReference type="EMBL" id="QQWG01000003">
    <property type="protein sequence ID" value="RRG23776.1"/>
    <property type="molecule type" value="Genomic_DNA"/>
</dbReference>
<evidence type="ECO:0000313" key="4">
    <source>
        <dbReference type="Proteomes" id="UP000285794"/>
    </source>
</evidence>
<dbReference type="InterPro" id="IPR036907">
    <property type="entry name" value="5'-Nucleotdase_C_sf"/>
</dbReference>
<name>A0A425Y5J9_9BACT</name>
<sequence length="259" mass="28635">MQKHLNSLLWAACFIIAIACNPQAKQQAGIFAANSSIDSSLDQQALQDTTFINMINHYKVGLDSQMNQLVSVTNEAMMSGKPESLLSNYIADAMLAIGNKYCQDNKLGHGIDLSIINNGGLRTSLPKGNISIGKLFELLPFENKLVIIGMKGSDLMNVLRYLAAKNGEGVSGIKMGIKDRKVDDVKIGGKAIDLNKIYHLISIDYLVNGGDGMNSFDKRENFRHIHMKLREAIIEHAKVLYQSGVEIKSELDGRIYYEQ</sequence>
<keyword evidence="1" id="KW-0732">Signal</keyword>
<comment type="caution">
    <text evidence="3">The sequence shown here is derived from an EMBL/GenBank/DDBJ whole genome shotgun (WGS) entry which is preliminary data.</text>
</comment>
<dbReference type="GO" id="GO:0030288">
    <property type="term" value="C:outer membrane-bounded periplasmic space"/>
    <property type="evidence" value="ECO:0007669"/>
    <property type="project" value="TreeGrafter"/>
</dbReference>
<dbReference type="Gene3D" id="3.90.780.10">
    <property type="entry name" value="5'-Nucleotidase, C-terminal domain"/>
    <property type="match status" value="1"/>
</dbReference>
<evidence type="ECO:0000256" key="1">
    <source>
        <dbReference type="SAM" id="SignalP"/>
    </source>
</evidence>
<dbReference type="SUPFAM" id="SSF55816">
    <property type="entry name" value="5'-nucleotidase (syn. UDP-sugar hydrolase), C-terminal domain"/>
    <property type="match status" value="1"/>
</dbReference>